<gene>
    <name evidence="2" type="ORF">IAB02_04855</name>
</gene>
<dbReference type="InterPro" id="IPR050312">
    <property type="entry name" value="IolE/XylAMocC-like"/>
</dbReference>
<evidence type="ECO:0000259" key="1">
    <source>
        <dbReference type="Pfam" id="PF01261"/>
    </source>
</evidence>
<keyword evidence="2" id="KW-0413">Isomerase</keyword>
<reference evidence="2" key="1">
    <citation type="submission" date="2020-10" db="EMBL/GenBank/DDBJ databases">
        <authorList>
            <person name="Gilroy R."/>
        </authorList>
    </citation>
    <scope>NUCLEOTIDE SEQUENCE</scope>
    <source>
        <strain evidence="2">ChiHcec3-11533</strain>
    </source>
</reference>
<evidence type="ECO:0000313" key="3">
    <source>
        <dbReference type="Proteomes" id="UP000824072"/>
    </source>
</evidence>
<accession>A0A9D1IC07</accession>
<dbReference type="AlphaFoldDB" id="A0A9D1IC07"/>
<protein>
    <submittedName>
        <fullName evidence="2">Sugar phosphate isomerase/epimerase</fullName>
    </submittedName>
</protein>
<dbReference type="Pfam" id="PF01261">
    <property type="entry name" value="AP_endonuc_2"/>
    <property type="match status" value="1"/>
</dbReference>
<dbReference type="InterPro" id="IPR013022">
    <property type="entry name" value="Xyl_isomerase-like_TIM-brl"/>
</dbReference>
<sequence>MMKYGIAQWCFPNGQYAFALAQEAGYDGVQVETGLDSNGYYLRDKGMQRAYQEAAKRHGQEIISVVDNDLMHVGCQGNREDAEYKKSIRAIEMTVDTAVDLGCKRIMLPMFFRSQIHMDHPETFERAVEVLRHSCEYAGNAGIEVQVETSIPARKQIELLAAVNMPNLVNFYDFQNLYWYDGLDAAKELPALMPVNGLEMHVCDGWGQMMEGGNGGRLLGTGEAHTAEQVEIICDYGWKGWLIVENAYYLPTMRDEGSYVELAKRDLATLKSLVGKRAAQ</sequence>
<reference evidence="2" key="2">
    <citation type="journal article" date="2021" name="PeerJ">
        <title>Extensive microbial diversity within the chicken gut microbiome revealed by metagenomics and culture.</title>
        <authorList>
            <person name="Gilroy R."/>
            <person name="Ravi A."/>
            <person name="Getino M."/>
            <person name="Pursley I."/>
            <person name="Horton D.L."/>
            <person name="Alikhan N.F."/>
            <person name="Baker D."/>
            <person name="Gharbi K."/>
            <person name="Hall N."/>
            <person name="Watson M."/>
            <person name="Adriaenssens E.M."/>
            <person name="Foster-Nyarko E."/>
            <person name="Jarju S."/>
            <person name="Secka A."/>
            <person name="Antonio M."/>
            <person name="Oren A."/>
            <person name="Chaudhuri R.R."/>
            <person name="La Ragione R."/>
            <person name="Hildebrand F."/>
            <person name="Pallen M.J."/>
        </authorList>
    </citation>
    <scope>NUCLEOTIDE SEQUENCE</scope>
    <source>
        <strain evidence="2">ChiHcec3-11533</strain>
    </source>
</reference>
<organism evidence="2 3">
    <name type="scientific">Candidatus Pullichristensenella excrementigallinarum</name>
    <dbReference type="NCBI Taxonomy" id="2840907"/>
    <lineage>
        <taxon>Bacteria</taxon>
        <taxon>Bacillati</taxon>
        <taxon>Bacillota</taxon>
        <taxon>Clostridia</taxon>
        <taxon>Candidatus Pullichristensenella</taxon>
    </lineage>
</organism>
<feature type="domain" description="Xylose isomerase-like TIM barrel" evidence="1">
    <location>
        <begin position="18"/>
        <end position="247"/>
    </location>
</feature>
<dbReference type="InterPro" id="IPR036237">
    <property type="entry name" value="Xyl_isomerase-like_sf"/>
</dbReference>
<evidence type="ECO:0000313" key="2">
    <source>
        <dbReference type="EMBL" id="HIU33871.1"/>
    </source>
</evidence>
<dbReference type="GO" id="GO:0016853">
    <property type="term" value="F:isomerase activity"/>
    <property type="evidence" value="ECO:0007669"/>
    <property type="project" value="UniProtKB-KW"/>
</dbReference>
<name>A0A9D1IC07_9FIRM</name>
<comment type="caution">
    <text evidence="2">The sequence shown here is derived from an EMBL/GenBank/DDBJ whole genome shotgun (WGS) entry which is preliminary data.</text>
</comment>
<dbReference type="Proteomes" id="UP000824072">
    <property type="component" value="Unassembled WGS sequence"/>
</dbReference>
<dbReference type="PANTHER" id="PTHR12110">
    <property type="entry name" value="HYDROXYPYRUVATE ISOMERASE"/>
    <property type="match status" value="1"/>
</dbReference>
<dbReference type="EMBL" id="DVMU01000108">
    <property type="protein sequence ID" value="HIU33871.1"/>
    <property type="molecule type" value="Genomic_DNA"/>
</dbReference>
<proteinExistence type="predicted"/>
<dbReference type="Gene3D" id="3.20.20.150">
    <property type="entry name" value="Divalent-metal-dependent TIM barrel enzymes"/>
    <property type="match status" value="1"/>
</dbReference>
<dbReference type="SUPFAM" id="SSF51658">
    <property type="entry name" value="Xylose isomerase-like"/>
    <property type="match status" value="1"/>
</dbReference>